<dbReference type="InterPro" id="IPR012337">
    <property type="entry name" value="RNaseH-like_sf"/>
</dbReference>
<dbReference type="PROSITE" id="PS50994">
    <property type="entry name" value="INTEGRASE"/>
    <property type="match status" value="1"/>
</dbReference>
<dbReference type="SUPFAM" id="SSF53098">
    <property type="entry name" value="Ribonuclease H-like"/>
    <property type="match status" value="1"/>
</dbReference>
<keyword evidence="3" id="KW-1185">Reference proteome</keyword>
<comment type="caution">
    <text evidence="2">The sequence shown here is derived from an EMBL/GenBank/DDBJ whole genome shotgun (WGS) entry which is preliminary data.</text>
</comment>
<feature type="domain" description="Integrase catalytic" evidence="1">
    <location>
        <begin position="134"/>
        <end position="249"/>
    </location>
</feature>
<gene>
    <name evidence="2" type="ORF">RHSIM_Rhsim02G0207800</name>
</gene>
<evidence type="ECO:0000313" key="3">
    <source>
        <dbReference type="Proteomes" id="UP000626092"/>
    </source>
</evidence>
<protein>
    <recommendedName>
        <fullName evidence="1">Integrase catalytic domain-containing protein</fullName>
    </recommendedName>
</protein>
<dbReference type="Pfam" id="PF17921">
    <property type="entry name" value="Integrase_H2C2"/>
    <property type="match status" value="1"/>
</dbReference>
<proteinExistence type="predicted"/>
<dbReference type="InterPro" id="IPR001584">
    <property type="entry name" value="Integrase_cat-core"/>
</dbReference>
<dbReference type="OrthoDB" id="1938712at2759"/>
<dbReference type="FunFam" id="1.10.340.70:FF:000001">
    <property type="entry name" value="Retrovirus-related Pol polyprotein from transposon gypsy-like Protein"/>
    <property type="match status" value="1"/>
</dbReference>
<accession>A0A834LTH5</accession>
<evidence type="ECO:0000259" key="1">
    <source>
        <dbReference type="PROSITE" id="PS50994"/>
    </source>
</evidence>
<dbReference type="Gene3D" id="3.30.420.10">
    <property type="entry name" value="Ribonuclease H-like superfamily/Ribonuclease H"/>
    <property type="match status" value="1"/>
</dbReference>
<reference evidence="2" key="1">
    <citation type="submission" date="2019-11" db="EMBL/GenBank/DDBJ databases">
        <authorList>
            <person name="Liu Y."/>
            <person name="Hou J."/>
            <person name="Li T.-Q."/>
            <person name="Guan C.-H."/>
            <person name="Wu X."/>
            <person name="Wu H.-Z."/>
            <person name="Ling F."/>
            <person name="Zhang R."/>
            <person name="Shi X.-G."/>
            <person name="Ren J.-P."/>
            <person name="Chen E.-F."/>
            <person name="Sun J.-M."/>
        </authorList>
    </citation>
    <scope>NUCLEOTIDE SEQUENCE</scope>
    <source>
        <strain evidence="2">Adult_tree_wgs_1</strain>
        <tissue evidence="2">Leaves</tissue>
    </source>
</reference>
<dbReference type="Proteomes" id="UP000626092">
    <property type="component" value="Unassembled WGS sequence"/>
</dbReference>
<evidence type="ECO:0000313" key="2">
    <source>
        <dbReference type="EMBL" id="KAF7149817.1"/>
    </source>
</evidence>
<dbReference type="GO" id="GO:0003676">
    <property type="term" value="F:nucleic acid binding"/>
    <property type="evidence" value="ECO:0007669"/>
    <property type="project" value="InterPro"/>
</dbReference>
<organism evidence="2 3">
    <name type="scientific">Rhododendron simsii</name>
    <name type="common">Sims's rhododendron</name>
    <dbReference type="NCBI Taxonomy" id="118357"/>
    <lineage>
        <taxon>Eukaryota</taxon>
        <taxon>Viridiplantae</taxon>
        <taxon>Streptophyta</taxon>
        <taxon>Embryophyta</taxon>
        <taxon>Tracheophyta</taxon>
        <taxon>Spermatophyta</taxon>
        <taxon>Magnoliopsida</taxon>
        <taxon>eudicotyledons</taxon>
        <taxon>Gunneridae</taxon>
        <taxon>Pentapetalae</taxon>
        <taxon>asterids</taxon>
        <taxon>Ericales</taxon>
        <taxon>Ericaceae</taxon>
        <taxon>Ericoideae</taxon>
        <taxon>Rhodoreae</taxon>
        <taxon>Rhododendron</taxon>
    </lineage>
</organism>
<dbReference type="InterPro" id="IPR041588">
    <property type="entry name" value="Integrase_H2C2"/>
</dbReference>
<dbReference type="EMBL" id="WJXA01000002">
    <property type="protein sequence ID" value="KAF7149817.1"/>
    <property type="molecule type" value="Genomic_DNA"/>
</dbReference>
<dbReference type="GO" id="GO:0015074">
    <property type="term" value="P:DNA integration"/>
    <property type="evidence" value="ECO:0007669"/>
    <property type="project" value="InterPro"/>
</dbReference>
<name>A0A834LTH5_RHOSS</name>
<dbReference type="InterPro" id="IPR036397">
    <property type="entry name" value="RNaseH_sf"/>
</dbReference>
<dbReference type="PANTHER" id="PTHR37984:SF5">
    <property type="entry name" value="PROTEIN NYNRIN-LIKE"/>
    <property type="match status" value="1"/>
</dbReference>
<dbReference type="Gene3D" id="1.10.340.70">
    <property type="match status" value="1"/>
</dbReference>
<dbReference type="PANTHER" id="PTHR37984">
    <property type="entry name" value="PROTEIN CBG26694"/>
    <property type="match status" value="1"/>
</dbReference>
<dbReference type="AlphaFoldDB" id="A0A834LTH5"/>
<dbReference type="InterPro" id="IPR050951">
    <property type="entry name" value="Retrovirus_Pol_polyprotein"/>
</dbReference>
<sequence length="313" mass="35661">MQEIIDYKNLSKLMANYDHAGGCLSSRQIDLALQQIIADLIIDTNSLTGYPWDPGVLTHKGCRVVGDLVGLRTNIIAEYHNTTVGGHSGIEKTTRRIKRTFYWKGLQKDVQRIVSECDVCQRFKGENVHVPGMLQPLPIPKRLWSDISMDFMERLPKSHGNTTIFVVVDRLTKYAHFMALRHPYTAKDVAQLFLDNVYKLYGLPSTIVSNRDAIFTSKFWQELFQLQGSQLHLSTAYHPQTDGQIEIVNICLEIMGLSRGMVKRNNRAMVQVLVQWSRFFLEDATWMTMMSCFPSFPPSSLVDKSVLKGGEML</sequence>